<name>A0A5Q0C2U1_9HYPH</name>
<organism evidence="2 3">
    <name type="scientific">Rhizobium grahamii</name>
    <dbReference type="NCBI Taxonomy" id="1120045"/>
    <lineage>
        <taxon>Bacteria</taxon>
        <taxon>Pseudomonadati</taxon>
        <taxon>Pseudomonadota</taxon>
        <taxon>Alphaproteobacteria</taxon>
        <taxon>Hyphomicrobiales</taxon>
        <taxon>Rhizobiaceae</taxon>
        <taxon>Rhizobium/Agrobacterium group</taxon>
        <taxon>Rhizobium</taxon>
    </lineage>
</organism>
<feature type="signal peptide" evidence="1">
    <location>
        <begin position="1"/>
        <end position="22"/>
    </location>
</feature>
<dbReference type="EMBL" id="CP043498">
    <property type="protein sequence ID" value="QFY59565.1"/>
    <property type="molecule type" value="Genomic_DNA"/>
</dbReference>
<reference evidence="2 3" key="1">
    <citation type="submission" date="2019-08" db="EMBL/GenBank/DDBJ databases">
        <title>Prosopis cineraria nodule microbiome.</title>
        <authorList>
            <person name="Ali R."/>
            <person name="Chaluvadi S.R."/>
            <person name="Wang X."/>
        </authorList>
    </citation>
    <scope>NUCLEOTIDE SEQUENCE [LARGE SCALE GENOMIC DNA]</scope>
    <source>
        <strain evidence="2 3">BG7</strain>
    </source>
</reference>
<dbReference type="AlphaFoldDB" id="A0A5Q0C2U1"/>
<dbReference type="KEGG" id="rgr:FZ934_03420"/>
<proteinExistence type="predicted"/>
<dbReference type="Proteomes" id="UP000326881">
    <property type="component" value="Chromosome"/>
</dbReference>
<gene>
    <name evidence="2" type="ORF">FZ934_03420</name>
</gene>
<dbReference type="RefSeq" id="WP_153269923.1">
    <property type="nucleotide sequence ID" value="NZ_CP043498.1"/>
</dbReference>
<accession>A0A5Q0C2U1</accession>
<evidence type="ECO:0000256" key="1">
    <source>
        <dbReference type="SAM" id="SignalP"/>
    </source>
</evidence>
<keyword evidence="3" id="KW-1185">Reference proteome</keyword>
<evidence type="ECO:0000313" key="3">
    <source>
        <dbReference type="Proteomes" id="UP000326881"/>
    </source>
</evidence>
<feature type="chain" id="PRO_5024915212" evidence="1">
    <location>
        <begin position="23"/>
        <end position="88"/>
    </location>
</feature>
<evidence type="ECO:0000313" key="2">
    <source>
        <dbReference type="EMBL" id="QFY59565.1"/>
    </source>
</evidence>
<protein>
    <submittedName>
        <fullName evidence="2">Uncharacterized protein</fullName>
    </submittedName>
</protein>
<keyword evidence="1" id="KW-0732">Signal</keyword>
<sequence length="88" mass="10399">MKLTLLAAVMAIPLLTATTSFAGGHNKNNDSIFGPADKSICFNEPWRCGKKFHSPEKDRYYRSRYYRDSDRDYQPRHRPRYYYNGWAD</sequence>